<keyword evidence="2" id="KW-1185">Reference proteome</keyword>
<dbReference type="InterPro" id="IPR008861">
    <property type="entry name" value="GpX-like"/>
</dbReference>
<reference evidence="2" key="1">
    <citation type="submission" date="2017-10" db="EMBL/GenBank/DDBJ databases">
        <title>Campylobacter species from seals.</title>
        <authorList>
            <person name="Gilbert M.J."/>
            <person name="Zomer A.L."/>
            <person name="Timmerman A.J."/>
            <person name="Duim B."/>
            <person name="Wagenaar J.A."/>
        </authorList>
    </citation>
    <scope>NUCLEOTIDE SEQUENCE [LARGE SCALE GENOMIC DNA]</scope>
    <source>
        <strain evidence="2">17S00004-5</strain>
    </source>
</reference>
<proteinExistence type="predicted"/>
<dbReference type="OrthoDB" id="5356198at2"/>
<comment type="caution">
    <text evidence="1">The sequence shown here is derived from an EMBL/GenBank/DDBJ whole genome shotgun (WGS) entry which is preliminary data.</text>
</comment>
<name>A0A2P8QYQ3_9BACT</name>
<evidence type="ECO:0000313" key="2">
    <source>
        <dbReference type="Proteomes" id="UP000240535"/>
    </source>
</evidence>
<organism evidence="1 2">
    <name type="scientific">Campylobacter blaseri</name>
    <dbReference type="NCBI Taxonomy" id="2042961"/>
    <lineage>
        <taxon>Bacteria</taxon>
        <taxon>Pseudomonadati</taxon>
        <taxon>Campylobacterota</taxon>
        <taxon>Epsilonproteobacteria</taxon>
        <taxon>Campylobacterales</taxon>
        <taxon>Campylobacteraceae</taxon>
        <taxon>Campylobacter</taxon>
    </lineage>
</organism>
<dbReference type="Pfam" id="PF05489">
    <property type="entry name" value="Phage_tail_X"/>
    <property type="match status" value="1"/>
</dbReference>
<evidence type="ECO:0000313" key="1">
    <source>
        <dbReference type="EMBL" id="PSM51375.1"/>
    </source>
</evidence>
<dbReference type="RefSeq" id="WP_106872589.1">
    <property type="nucleotide sequence ID" value="NZ_CP053841.1"/>
</dbReference>
<sequence length="63" mass="7424">MIYKAKENERLDSIVYRHYGGLKHFELVLEINAKLGVKLKAGDRVILPEIKEKEEIKELKSLW</sequence>
<gene>
    <name evidence="1" type="ORF">CQ405_08270</name>
</gene>
<protein>
    <submittedName>
        <fullName evidence="1">Phage tail protein</fullName>
    </submittedName>
</protein>
<accession>A0A2P8QYQ3</accession>
<dbReference type="Proteomes" id="UP000240535">
    <property type="component" value="Unassembled WGS sequence"/>
</dbReference>
<dbReference type="EMBL" id="PDHH01000008">
    <property type="protein sequence ID" value="PSM51375.1"/>
    <property type="molecule type" value="Genomic_DNA"/>
</dbReference>
<dbReference type="AlphaFoldDB" id="A0A2P8QYQ3"/>